<dbReference type="RefSeq" id="WP_096366724.1">
    <property type="nucleotide sequence ID" value="NZ_AP018052.1"/>
</dbReference>
<dbReference type="OrthoDB" id="9795302at2"/>
<evidence type="ECO:0000259" key="4">
    <source>
        <dbReference type="PROSITE" id="PS51379"/>
    </source>
</evidence>
<keyword evidence="2" id="KW-0408">Iron</keyword>
<keyword evidence="6" id="KW-1185">Reference proteome</keyword>
<accession>A0A1Z4VTX6</accession>
<keyword evidence="3" id="KW-0411">Iron-sulfur</keyword>
<dbReference type="InterPro" id="IPR009051">
    <property type="entry name" value="Helical_ferredxn"/>
</dbReference>
<dbReference type="InterPro" id="IPR017900">
    <property type="entry name" value="4Fe4S_Fe_S_CS"/>
</dbReference>
<keyword evidence="1" id="KW-0479">Metal-binding</keyword>
<dbReference type="PROSITE" id="PS00198">
    <property type="entry name" value="4FE4S_FER_1"/>
    <property type="match status" value="2"/>
</dbReference>
<dbReference type="KEGG" id="ttc:FOKN1_2280"/>
<protein>
    <submittedName>
        <fullName evidence="5">(NiFe) hydrogenase subunit beta</fullName>
    </submittedName>
</protein>
<dbReference type="PANTHER" id="PTHR40447:SF1">
    <property type="entry name" value="ANAEROBIC SULFITE REDUCTASE SUBUNIT A"/>
    <property type="match status" value="1"/>
</dbReference>
<gene>
    <name evidence="5" type="ORF">FOKN1_2280</name>
</gene>
<sequence>MAVNATSPVRRGFLPREAFDTLLRALDGAGYDCIGPRVDADAILYREVSAGADLPQGMEETQAPGQYRLRETGTPRCFAWACGPQALKPHLFAPREPLWRSERDSEGRLQFRSTAPEPRPLAVIGVRACDLAALALQDQHFLRAGSTDPYYARRREGLFLVAVNCTHPAATCFCVSTGDGPQAGDDCDLVLDELDDGYAVRAASSKGETIAQQLPLQAVTEAQQAQIDREREAASTAQSRAMPAGNLREHLFNAWEHPRWAQVAERCLSCGNCTSVCPTCFCHQQVDVPTLDGSSATHYREWDSCFTQNHSYIHGITLRPDTRSRYRQWLTHKLGSWHDQYGRSGCVGCGRCLTWCPVGIDITEEVSALLKEAGT</sequence>
<dbReference type="InterPro" id="IPR017896">
    <property type="entry name" value="4Fe4S_Fe-S-bd"/>
</dbReference>
<dbReference type="EMBL" id="AP018052">
    <property type="protein sequence ID" value="BAZ94654.1"/>
    <property type="molecule type" value="Genomic_DNA"/>
</dbReference>
<evidence type="ECO:0000313" key="6">
    <source>
        <dbReference type="Proteomes" id="UP000218765"/>
    </source>
</evidence>
<name>A0A1Z4VTX6_9GAMM</name>
<proteinExistence type="predicted"/>
<organism evidence="5 6">
    <name type="scientific">Thiohalobacter thiocyanaticus</name>
    <dbReference type="NCBI Taxonomy" id="585455"/>
    <lineage>
        <taxon>Bacteria</taxon>
        <taxon>Pseudomonadati</taxon>
        <taxon>Pseudomonadota</taxon>
        <taxon>Gammaproteobacteria</taxon>
        <taxon>Thiohalobacterales</taxon>
        <taxon>Thiohalobacteraceae</taxon>
        <taxon>Thiohalobacter</taxon>
    </lineage>
</organism>
<dbReference type="AlphaFoldDB" id="A0A1Z4VTX6"/>
<feature type="domain" description="4Fe-4S ferredoxin-type" evidence="4">
    <location>
        <begin position="258"/>
        <end position="288"/>
    </location>
</feature>
<dbReference type="GO" id="GO:0051536">
    <property type="term" value="F:iron-sulfur cluster binding"/>
    <property type="evidence" value="ECO:0007669"/>
    <property type="project" value="UniProtKB-KW"/>
</dbReference>
<evidence type="ECO:0000256" key="3">
    <source>
        <dbReference type="ARBA" id="ARBA00023014"/>
    </source>
</evidence>
<dbReference type="PROSITE" id="PS51379">
    <property type="entry name" value="4FE4S_FER_2"/>
    <property type="match status" value="2"/>
</dbReference>
<evidence type="ECO:0000313" key="5">
    <source>
        <dbReference type="EMBL" id="BAZ94654.1"/>
    </source>
</evidence>
<feature type="domain" description="4Fe-4S ferredoxin-type" evidence="4">
    <location>
        <begin position="337"/>
        <end position="365"/>
    </location>
</feature>
<dbReference type="Gene3D" id="1.10.1060.10">
    <property type="entry name" value="Alpha-helical ferredoxin"/>
    <property type="match status" value="1"/>
</dbReference>
<dbReference type="SUPFAM" id="SSF46548">
    <property type="entry name" value="alpha-helical ferredoxin"/>
    <property type="match status" value="1"/>
</dbReference>
<reference evidence="5 6" key="1">
    <citation type="submission" date="2017-05" db="EMBL/GenBank/DDBJ databases">
        <title>Thiocyanate degradation by Thiohalobacter thiocyanaticus FOKN1.</title>
        <authorList>
            <person name="Oshiki M."/>
            <person name="Fukushima T."/>
            <person name="Kawano S."/>
            <person name="Nakagawa J."/>
        </authorList>
    </citation>
    <scope>NUCLEOTIDE SEQUENCE [LARGE SCALE GENOMIC DNA]</scope>
    <source>
        <strain evidence="5 6">FOKN1</strain>
    </source>
</reference>
<evidence type="ECO:0000256" key="1">
    <source>
        <dbReference type="ARBA" id="ARBA00022723"/>
    </source>
</evidence>
<dbReference type="Proteomes" id="UP000218765">
    <property type="component" value="Chromosome"/>
</dbReference>
<dbReference type="GO" id="GO:0046872">
    <property type="term" value="F:metal ion binding"/>
    <property type="evidence" value="ECO:0007669"/>
    <property type="project" value="UniProtKB-KW"/>
</dbReference>
<dbReference type="Pfam" id="PF17179">
    <property type="entry name" value="Fer4_22"/>
    <property type="match status" value="1"/>
</dbReference>
<dbReference type="PANTHER" id="PTHR40447">
    <property type="entry name" value="ANAEROBIC SULFITE REDUCTASE SUBUNIT A"/>
    <property type="match status" value="1"/>
</dbReference>
<evidence type="ECO:0000256" key="2">
    <source>
        <dbReference type="ARBA" id="ARBA00023004"/>
    </source>
</evidence>